<name>A0ABZ0CXB8_9BURK</name>
<feature type="compositionally biased region" description="Basic and acidic residues" evidence="1">
    <location>
        <begin position="179"/>
        <end position="188"/>
    </location>
</feature>
<dbReference type="Gene3D" id="1.20.120.1490">
    <property type="match status" value="1"/>
</dbReference>
<dbReference type="InterPro" id="IPR012899">
    <property type="entry name" value="LTXXQ"/>
</dbReference>
<sequence length="204" mass="21840">MFQTRTQAATSSAAPLRGVRFVVLASLLAVGGAVALSAWAQPDGAAPPRHTMHHGMRGGEGGFGGHGLFMGSPERIDRGVDRYLKGVDATDAQRTQVKQIVRAAAADLTPIREAVRGLRTQGMQLFTAPVVDARAVEANRAQMLAQQDLASKRITQALLDISAVLSPEQRAKLAQQAQARHERMKEAMQQRSMQRRGAASAPAQ</sequence>
<dbReference type="Proteomes" id="UP001303946">
    <property type="component" value="Chromosome"/>
</dbReference>
<dbReference type="EMBL" id="CP136336">
    <property type="protein sequence ID" value="WOB09618.1"/>
    <property type="molecule type" value="Genomic_DNA"/>
</dbReference>
<protein>
    <submittedName>
        <fullName evidence="2">Spy/CpxP family protein refolding chaperone</fullName>
    </submittedName>
</protein>
<gene>
    <name evidence="2" type="ORF">RXV79_06035</name>
</gene>
<accession>A0ABZ0CXB8</accession>
<evidence type="ECO:0000313" key="3">
    <source>
        <dbReference type="Proteomes" id="UP001303946"/>
    </source>
</evidence>
<reference evidence="2 3" key="1">
    <citation type="submission" date="2023-10" db="EMBL/GenBank/DDBJ databases">
        <title>Bacteria for the degradation of biodegradable plastic PBAT(Polybutylene adipate terephthalate).</title>
        <authorList>
            <person name="Weon H.-Y."/>
            <person name="Yeon J."/>
        </authorList>
    </citation>
    <scope>NUCLEOTIDE SEQUENCE [LARGE SCALE GENOMIC DNA]</scope>
    <source>
        <strain evidence="2 3">SBD 7-3</strain>
    </source>
</reference>
<dbReference type="RefSeq" id="WP_316702563.1">
    <property type="nucleotide sequence ID" value="NZ_CP136336.1"/>
</dbReference>
<organism evidence="2 3">
    <name type="scientific">Piscinibacter gummiphilus</name>
    <dbReference type="NCBI Taxonomy" id="946333"/>
    <lineage>
        <taxon>Bacteria</taxon>
        <taxon>Pseudomonadati</taxon>
        <taxon>Pseudomonadota</taxon>
        <taxon>Betaproteobacteria</taxon>
        <taxon>Burkholderiales</taxon>
        <taxon>Sphaerotilaceae</taxon>
        <taxon>Piscinibacter</taxon>
    </lineage>
</organism>
<evidence type="ECO:0000313" key="2">
    <source>
        <dbReference type="EMBL" id="WOB09618.1"/>
    </source>
</evidence>
<dbReference type="Pfam" id="PF07813">
    <property type="entry name" value="LTXXQ"/>
    <property type="match status" value="1"/>
</dbReference>
<proteinExistence type="predicted"/>
<keyword evidence="3" id="KW-1185">Reference proteome</keyword>
<feature type="region of interest" description="Disordered" evidence="1">
    <location>
        <begin position="173"/>
        <end position="204"/>
    </location>
</feature>
<evidence type="ECO:0000256" key="1">
    <source>
        <dbReference type="SAM" id="MobiDB-lite"/>
    </source>
</evidence>